<dbReference type="GO" id="GO:0050897">
    <property type="term" value="F:cobalt ion binding"/>
    <property type="evidence" value="ECO:0007669"/>
    <property type="project" value="TreeGrafter"/>
</dbReference>
<gene>
    <name evidence="12 13" type="primary">corA</name>
    <name evidence="13" type="ORF">EKG36_05275</name>
</gene>
<dbReference type="OrthoDB" id="9803416at2"/>
<reference evidence="13 14" key="1">
    <citation type="submission" date="2018-12" db="EMBL/GenBank/DDBJ databases">
        <authorList>
            <person name="Yu L."/>
        </authorList>
    </citation>
    <scope>NUCLEOTIDE SEQUENCE [LARGE SCALE GENOMIC DNA]</scope>
    <source>
        <strain evidence="13 14">11S</strain>
    </source>
</reference>
<accession>A0A431V5A5</accession>
<dbReference type="PANTHER" id="PTHR46494:SF1">
    <property type="entry name" value="CORA FAMILY METAL ION TRANSPORTER (EUROFUNG)"/>
    <property type="match status" value="1"/>
</dbReference>
<comment type="similarity">
    <text evidence="2 12">Belongs to the CorA metal ion transporter (MIT) (TC 1.A.35) family.</text>
</comment>
<dbReference type="FunFam" id="1.20.58.340:FF:000004">
    <property type="entry name" value="Magnesium transport protein CorA"/>
    <property type="match status" value="1"/>
</dbReference>
<organism evidence="13 14">
    <name type="scientific">Halomonas nitroreducens</name>
    <dbReference type="NCBI Taxonomy" id="447425"/>
    <lineage>
        <taxon>Bacteria</taxon>
        <taxon>Pseudomonadati</taxon>
        <taxon>Pseudomonadota</taxon>
        <taxon>Gammaproteobacteria</taxon>
        <taxon>Oceanospirillales</taxon>
        <taxon>Halomonadaceae</taxon>
        <taxon>Halomonas</taxon>
    </lineage>
</organism>
<dbReference type="InterPro" id="IPR004488">
    <property type="entry name" value="Mg/Co-transport_prot_CorA"/>
</dbReference>
<dbReference type="InterPro" id="IPR045861">
    <property type="entry name" value="CorA_cytoplasmic_dom"/>
</dbReference>
<dbReference type="GO" id="GO:0005886">
    <property type="term" value="C:plasma membrane"/>
    <property type="evidence" value="ECO:0007669"/>
    <property type="project" value="UniProtKB-SubCell"/>
</dbReference>
<dbReference type="CDD" id="cd12830">
    <property type="entry name" value="MtCorA-like"/>
    <property type="match status" value="1"/>
</dbReference>
<evidence type="ECO:0000256" key="3">
    <source>
        <dbReference type="ARBA" id="ARBA00022448"/>
    </source>
</evidence>
<evidence type="ECO:0000313" key="14">
    <source>
        <dbReference type="Proteomes" id="UP000267400"/>
    </source>
</evidence>
<comment type="catalytic activity">
    <reaction evidence="10">
        <text>Mg(2+)(in) = Mg(2+)(out)</text>
        <dbReference type="Rhea" id="RHEA:29827"/>
        <dbReference type="ChEBI" id="CHEBI:18420"/>
    </reaction>
</comment>
<dbReference type="Pfam" id="PF01544">
    <property type="entry name" value="CorA"/>
    <property type="match status" value="1"/>
</dbReference>
<evidence type="ECO:0000313" key="13">
    <source>
        <dbReference type="EMBL" id="RTR05508.1"/>
    </source>
</evidence>
<dbReference type="GO" id="GO:0015087">
    <property type="term" value="F:cobalt ion transmembrane transporter activity"/>
    <property type="evidence" value="ECO:0007669"/>
    <property type="project" value="UniProtKB-UniRule"/>
</dbReference>
<keyword evidence="8 12" id="KW-0406">Ion transport</keyword>
<comment type="function">
    <text evidence="11">Mediates influx of magnesium ions. Alternates between open and closed states. Activated by low cytoplasmic Mg(2+) levels. Inactive when cytoplasmic Mg(2+) levels are high.</text>
</comment>
<dbReference type="NCBIfam" id="TIGR00383">
    <property type="entry name" value="corA"/>
    <property type="match status" value="1"/>
</dbReference>
<keyword evidence="4 12" id="KW-1003">Cell membrane</keyword>
<evidence type="ECO:0000256" key="12">
    <source>
        <dbReference type="RuleBase" id="RU362010"/>
    </source>
</evidence>
<sequence length="321" mass="36237">MIVNCVAYEQGHRLRDIRPADIADYMARPNCFVWVALHNPDKEELAPFETVFDLHELAVEDALHGEQRPKVEEYGEALFVTMHMITVADGELVSGQVAVFAGPGYVLSVRQHPGQGFAGVRKRCEHEPELLKQGPSFVLYALMDVIVDRYFPVVEALEAELESIEDQIFVRGTARSSLERLYQLKRQTMQVKHAVTPLAEASAHLFGGRVPALCLDTQEYFRDVYDHLHRIEMAVETVRETIITAIQVNLSMVAIDESEVHKRLAAWAAIFAVATILAGVWGMNFAHMPELDWRFGYPLALALMGLACGGLYRRFRRTGWL</sequence>
<evidence type="ECO:0000256" key="5">
    <source>
        <dbReference type="ARBA" id="ARBA00022692"/>
    </source>
</evidence>
<dbReference type="GO" id="GO:0000287">
    <property type="term" value="F:magnesium ion binding"/>
    <property type="evidence" value="ECO:0007669"/>
    <property type="project" value="TreeGrafter"/>
</dbReference>
<protein>
    <recommendedName>
        <fullName evidence="12">Magnesium transport protein CorA</fullName>
    </recommendedName>
</protein>
<keyword evidence="7 12" id="KW-1133">Transmembrane helix</keyword>
<feature type="transmembrane region" description="Helical" evidence="12">
    <location>
        <begin position="264"/>
        <end position="283"/>
    </location>
</feature>
<dbReference type="EMBL" id="RXNS01000004">
    <property type="protein sequence ID" value="RTR05508.1"/>
    <property type="molecule type" value="Genomic_DNA"/>
</dbReference>
<comment type="caution">
    <text evidence="13">The sequence shown here is derived from an EMBL/GenBank/DDBJ whole genome shotgun (WGS) entry which is preliminary data.</text>
</comment>
<evidence type="ECO:0000256" key="6">
    <source>
        <dbReference type="ARBA" id="ARBA00022842"/>
    </source>
</evidence>
<dbReference type="InterPro" id="IPR045863">
    <property type="entry name" value="CorA_TM1_TM2"/>
</dbReference>
<evidence type="ECO:0000256" key="9">
    <source>
        <dbReference type="ARBA" id="ARBA00023136"/>
    </source>
</evidence>
<evidence type="ECO:0000256" key="4">
    <source>
        <dbReference type="ARBA" id="ARBA00022475"/>
    </source>
</evidence>
<dbReference type="PANTHER" id="PTHR46494">
    <property type="entry name" value="CORA FAMILY METAL ION TRANSPORTER (EUROFUNG)"/>
    <property type="match status" value="1"/>
</dbReference>
<evidence type="ECO:0000256" key="2">
    <source>
        <dbReference type="ARBA" id="ARBA00009765"/>
    </source>
</evidence>
<dbReference type="Gene3D" id="1.20.58.340">
    <property type="entry name" value="Magnesium transport protein CorA, transmembrane region"/>
    <property type="match status" value="2"/>
</dbReference>
<keyword evidence="9 12" id="KW-0472">Membrane</keyword>
<keyword evidence="14" id="KW-1185">Reference proteome</keyword>
<keyword evidence="3 12" id="KW-0813">Transport</keyword>
<dbReference type="RefSeq" id="WP_126481768.1">
    <property type="nucleotide sequence ID" value="NZ_RXNS01000004.1"/>
</dbReference>
<evidence type="ECO:0000256" key="11">
    <source>
        <dbReference type="ARBA" id="ARBA00045497"/>
    </source>
</evidence>
<evidence type="ECO:0000256" key="7">
    <source>
        <dbReference type="ARBA" id="ARBA00022989"/>
    </source>
</evidence>
<keyword evidence="5 12" id="KW-0812">Transmembrane</keyword>
<dbReference type="AlphaFoldDB" id="A0A431V5A5"/>
<dbReference type="Gene3D" id="3.30.460.20">
    <property type="entry name" value="CorA soluble domain-like"/>
    <property type="match status" value="1"/>
</dbReference>
<comment type="subcellular location">
    <subcellularLocation>
        <location evidence="1">Cell membrane</location>
        <topology evidence="1">Multi-pass membrane protein</topology>
    </subcellularLocation>
    <subcellularLocation>
        <location evidence="12">Membrane</location>
        <topology evidence="12">Multi-pass membrane protein</topology>
    </subcellularLocation>
</comment>
<evidence type="ECO:0000256" key="10">
    <source>
        <dbReference type="ARBA" id="ARBA00034269"/>
    </source>
</evidence>
<evidence type="ECO:0000256" key="1">
    <source>
        <dbReference type="ARBA" id="ARBA00004651"/>
    </source>
</evidence>
<evidence type="ECO:0000256" key="8">
    <source>
        <dbReference type="ARBA" id="ARBA00023065"/>
    </source>
</evidence>
<feature type="transmembrane region" description="Helical" evidence="12">
    <location>
        <begin position="295"/>
        <end position="312"/>
    </location>
</feature>
<name>A0A431V5A5_9GAMM</name>
<dbReference type="SUPFAM" id="SSF144083">
    <property type="entry name" value="Magnesium transport protein CorA, transmembrane region"/>
    <property type="match status" value="1"/>
</dbReference>
<proteinExistence type="inferred from homology"/>
<keyword evidence="6 12" id="KW-0460">Magnesium</keyword>
<dbReference type="InterPro" id="IPR002523">
    <property type="entry name" value="MgTranspt_CorA/ZnTranspt_ZntB"/>
</dbReference>
<dbReference type="SUPFAM" id="SSF143865">
    <property type="entry name" value="CorA soluble domain-like"/>
    <property type="match status" value="1"/>
</dbReference>
<dbReference type="Proteomes" id="UP000267400">
    <property type="component" value="Unassembled WGS sequence"/>
</dbReference>
<dbReference type="GO" id="GO:0015095">
    <property type="term" value="F:magnesium ion transmembrane transporter activity"/>
    <property type="evidence" value="ECO:0007669"/>
    <property type="project" value="UniProtKB-UniRule"/>
</dbReference>